<proteinExistence type="predicted"/>
<comment type="caution">
    <text evidence="2">The sequence shown here is derived from an EMBL/GenBank/DDBJ whole genome shotgun (WGS) entry which is preliminary data.</text>
</comment>
<feature type="transmembrane region" description="Helical" evidence="1">
    <location>
        <begin position="37"/>
        <end position="56"/>
    </location>
</feature>
<dbReference type="SUPFAM" id="SSF140478">
    <property type="entry name" value="LemA-like"/>
    <property type="match status" value="1"/>
</dbReference>
<dbReference type="InterPro" id="IPR023353">
    <property type="entry name" value="LemA-like_dom_sf"/>
</dbReference>
<keyword evidence="1" id="KW-0812">Transmembrane</keyword>
<dbReference type="EMBL" id="DWYG01000036">
    <property type="protein sequence ID" value="HJB41461.1"/>
    <property type="molecule type" value="Genomic_DNA"/>
</dbReference>
<gene>
    <name evidence="2" type="ORF">H9945_03095</name>
</gene>
<dbReference type="AlphaFoldDB" id="A0A9D2M6C2"/>
<dbReference type="Proteomes" id="UP000886803">
    <property type="component" value="Unassembled WGS sequence"/>
</dbReference>
<reference evidence="2" key="1">
    <citation type="journal article" date="2021" name="PeerJ">
        <title>Extensive microbial diversity within the chicken gut microbiome revealed by metagenomics and culture.</title>
        <authorList>
            <person name="Gilroy R."/>
            <person name="Ravi A."/>
            <person name="Getino M."/>
            <person name="Pursley I."/>
            <person name="Horton D.L."/>
            <person name="Alikhan N.F."/>
            <person name="Baker D."/>
            <person name="Gharbi K."/>
            <person name="Hall N."/>
            <person name="Watson M."/>
            <person name="Adriaenssens E.M."/>
            <person name="Foster-Nyarko E."/>
            <person name="Jarju S."/>
            <person name="Secka A."/>
            <person name="Antonio M."/>
            <person name="Oren A."/>
            <person name="Chaudhuri R.R."/>
            <person name="La Ragione R."/>
            <person name="Hildebrand F."/>
            <person name="Pallen M.J."/>
        </authorList>
    </citation>
    <scope>NUCLEOTIDE SEQUENCE</scope>
    <source>
        <strain evidence="2">ChiBcec8-13705</strain>
    </source>
</reference>
<keyword evidence="1" id="KW-0472">Membrane</keyword>
<reference evidence="2" key="2">
    <citation type="submission" date="2021-04" db="EMBL/GenBank/DDBJ databases">
        <authorList>
            <person name="Gilroy R."/>
        </authorList>
    </citation>
    <scope>NUCLEOTIDE SEQUENCE</scope>
    <source>
        <strain evidence="2">ChiBcec8-13705</strain>
    </source>
</reference>
<keyword evidence="1" id="KW-1133">Transmembrane helix</keyword>
<accession>A0A9D2M6C2</accession>
<protein>
    <recommendedName>
        <fullName evidence="4">LemA family protein</fullName>
    </recommendedName>
</protein>
<evidence type="ECO:0000256" key="1">
    <source>
        <dbReference type="SAM" id="Phobius"/>
    </source>
</evidence>
<organism evidence="2 3">
    <name type="scientific">Candidatus Gemmiger avicola</name>
    <dbReference type="NCBI Taxonomy" id="2838605"/>
    <lineage>
        <taxon>Bacteria</taxon>
        <taxon>Bacillati</taxon>
        <taxon>Bacillota</taxon>
        <taxon>Clostridia</taxon>
        <taxon>Eubacteriales</taxon>
        <taxon>Gemmiger</taxon>
    </lineage>
</organism>
<evidence type="ECO:0008006" key="4">
    <source>
        <dbReference type="Google" id="ProtNLM"/>
    </source>
</evidence>
<sequence>MALELEQQEPFIIEGPQLEPLGQAESKLPAPARKRPVAAAALAVLAFVSVFGIGGFKLRGARAAAAAVYTQADEYGNSIGSDLAAGADAAASLIRLGGRILGEDAAEVTYAAEQLAIWNATPAEPDEQYDQFAALSRAVEDLYLAAGRKADDDQAAQLDALYAELTSRRDIVAHTATDTYNPAATRYNETAARFPANLIGTLWGLEPVPLYGPSETGRDAAGNASAMVSWPNGS</sequence>
<evidence type="ECO:0000313" key="3">
    <source>
        <dbReference type="Proteomes" id="UP000886803"/>
    </source>
</evidence>
<dbReference type="Gene3D" id="1.20.1440.20">
    <property type="entry name" value="LemA-like domain"/>
    <property type="match status" value="1"/>
</dbReference>
<evidence type="ECO:0000313" key="2">
    <source>
        <dbReference type="EMBL" id="HJB41461.1"/>
    </source>
</evidence>
<name>A0A9D2M6C2_9FIRM</name>